<evidence type="ECO:0000259" key="16">
    <source>
        <dbReference type="Pfam" id="PF22666"/>
    </source>
</evidence>
<evidence type="ECO:0000259" key="13">
    <source>
        <dbReference type="Pfam" id="PF00703"/>
    </source>
</evidence>
<gene>
    <name evidence="17" type="ORF">CPB84DRAFT_1747556</name>
</gene>
<dbReference type="FunFam" id="3.20.20.80:FF:000050">
    <property type="entry name" value="Beta-mannosidase B"/>
    <property type="match status" value="1"/>
</dbReference>
<reference evidence="17" key="1">
    <citation type="submission" date="2020-11" db="EMBL/GenBank/DDBJ databases">
        <authorList>
            <consortium name="DOE Joint Genome Institute"/>
            <person name="Ahrendt S."/>
            <person name="Riley R."/>
            <person name="Andreopoulos W."/>
            <person name="LaButti K."/>
            <person name="Pangilinan J."/>
            <person name="Ruiz-duenas F.J."/>
            <person name="Barrasa J.M."/>
            <person name="Sanchez-Garcia M."/>
            <person name="Camarero S."/>
            <person name="Miyauchi S."/>
            <person name="Serrano A."/>
            <person name="Linde D."/>
            <person name="Babiker R."/>
            <person name="Drula E."/>
            <person name="Ayuso-Fernandez I."/>
            <person name="Pacheco R."/>
            <person name="Padilla G."/>
            <person name="Ferreira P."/>
            <person name="Barriuso J."/>
            <person name="Kellner H."/>
            <person name="Castanera R."/>
            <person name="Alfaro M."/>
            <person name="Ramirez L."/>
            <person name="Pisabarro A.G."/>
            <person name="Kuo A."/>
            <person name="Tritt A."/>
            <person name="Lipzen A."/>
            <person name="He G."/>
            <person name="Yan M."/>
            <person name="Ng V."/>
            <person name="Cullen D."/>
            <person name="Martin F."/>
            <person name="Rosso M.-N."/>
            <person name="Henrissat B."/>
            <person name="Hibbett D."/>
            <person name="Martinez A.T."/>
            <person name="Grigoriev I.V."/>
        </authorList>
    </citation>
    <scope>NUCLEOTIDE SEQUENCE</scope>
    <source>
        <strain evidence="17">AH 44721</strain>
    </source>
</reference>
<evidence type="ECO:0000256" key="4">
    <source>
        <dbReference type="ARBA" id="ARBA00011738"/>
    </source>
</evidence>
<evidence type="ECO:0000256" key="11">
    <source>
        <dbReference type="ARBA" id="ARBA00041069"/>
    </source>
</evidence>
<dbReference type="InterPro" id="IPR041447">
    <property type="entry name" value="Mannosidase_ig"/>
</dbReference>
<dbReference type="InterPro" id="IPR013783">
    <property type="entry name" value="Ig-like_fold"/>
</dbReference>
<evidence type="ECO:0000256" key="9">
    <source>
        <dbReference type="ARBA" id="ARBA00023295"/>
    </source>
</evidence>
<keyword evidence="7 17" id="KW-0378">Hydrolase</keyword>
<dbReference type="GO" id="GO:0005975">
    <property type="term" value="P:carbohydrate metabolic process"/>
    <property type="evidence" value="ECO:0007669"/>
    <property type="project" value="InterPro"/>
</dbReference>
<dbReference type="Gene3D" id="3.20.20.80">
    <property type="entry name" value="Glycosidases"/>
    <property type="match status" value="1"/>
</dbReference>
<organism evidence="17 18">
    <name type="scientific">Gymnopilus junonius</name>
    <name type="common">Spectacular rustgill mushroom</name>
    <name type="synonym">Gymnopilus spectabilis subsp. junonius</name>
    <dbReference type="NCBI Taxonomy" id="109634"/>
    <lineage>
        <taxon>Eukaryota</taxon>
        <taxon>Fungi</taxon>
        <taxon>Dikarya</taxon>
        <taxon>Basidiomycota</taxon>
        <taxon>Agaricomycotina</taxon>
        <taxon>Agaricomycetes</taxon>
        <taxon>Agaricomycetidae</taxon>
        <taxon>Agaricales</taxon>
        <taxon>Agaricineae</taxon>
        <taxon>Hymenogastraceae</taxon>
        <taxon>Gymnopilus</taxon>
    </lineage>
</organism>
<dbReference type="GO" id="GO:0006516">
    <property type="term" value="P:glycoprotein catabolic process"/>
    <property type="evidence" value="ECO:0007669"/>
    <property type="project" value="TreeGrafter"/>
</dbReference>
<evidence type="ECO:0000256" key="3">
    <source>
        <dbReference type="ARBA" id="ARBA00004740"/>
    </source>
</evidence>
<comment type="subcellular location">
    <subcellularLocation>
        <location evidence="2">Secreted</location>
    </subcellularLocation>
</comment>
<evidence type="ECO:0000256" key="6">
    <source>
        <dbReference type="ARBA" id="ARBA00022525"/>
    </source>
</evidence>
<keyword evidence="9" id="KW-0326">Glycosidase</keyword>
<evidence type="ECO:0000256" key="1">
    <source>
        <dbReference type="ARBA" id="ARBA00000829"/>
    </source>
</evidence>
<dbReference type="SUPFAM" id="SSF49785">
    <property type="entry name" value="Galactose-binding domain-like"/>
    <property type="match status" value="1"/>
</dbReference>
<dbReference type="Pfam" id="PF17753">
    <property type="entry name" value="Ig_mannosidase"/>
    <property type="match status" value="1"/>
</dbReference>
<protein>
    <recommendedName>
        <fullName evidence="11">Beta-mannosidase B</fullName>
        <ecNumber evidence="5">3.2.1.25</ecNumber>
    </recommendedName>
    <alternativeName>
        <fullName evidence="12">Mannanase B</fullName>
    </alternativeName>
</protein>
<name>A0A9P5NN37_GYMJU</name>
<dbReference type="InterPro" id="IPR008979">
    <property type="entry name" value="Galactose-bd-like_sf"/>
</dbReference>
<feature type="domain" description="Glycoside hydrolase family 2 immunoglobulin-like beta-sandwich" evidence="13">
    <location>
        <begin position="272"/>
        <end position="356"/>
    </location>
</feature>
<keyword evidence="8" id="KW-0325">Glycoprotein</keyword>
<dbReference type="InterPro" id="IPR017853">
    <property type="entry name" value="GH"/>
</dbReference>
<comment type="subunit">
    <text evidence="4">Homodimer.</text>
</comment>
<feature type="domain" description="Mannosidase Ig/CBM-like" evidence="15">
    <location>
        <begin position="723"/>
        <end position="823"/>
    </location>
</feature>
<dbReference type="SUPFAM" id="SSF49303">
    <property type="entry name" value="beta-Galactosidase/glucuronidase domain"/>
    <property type="match status" value="2"/>
</dbReference>
<evidence type="ECO:0000256" key="12">
    <source>
        <dbReference type="ARBA" id="ARBA00041614"/>
    </source>
</evidence>
<dbReference type="EMBL" id="JADNYJ010000048">
    <property type="protein sequence ID" value="KAF8900302.1"/>
    <property type="molecule type" value="Genomic_DNA"/>
</dbReference>
<dbReference type="Proteomes" id="UP000724874">
    <property type="component" value="Unassembled WGS sequence"/>
</dbReference>
<dbReference type="AlphaFoldDB" id="A0A9P5NN37"/>
<dbReference type="GO" id="GO:0004567">
    <property type="term" value="F:beta-mannosidase activity"/>
    <property type="evidence" value="ECO:0007669"/>
    <property type="project" value="UniProtKB-EC"/>
</dbReference>
<dbReference type="InterPro" id="IPR006102">
    <property type="entry name" value="Ig-like_GH2"/>
</dbReference>
<proteinExistence type="inferred from homology"/>
<comment type="catalytic activity">
    <reaction evidence="1">
        <text>Hydrolysis of terminal, non-reducing beta-D-mannose residues in beta-D-mannosides.</text>
        <dbReference type="EC" id="3.2.1.25"/>
    </reaction>
</comment>
<keyword evidence="6" id="KW-0964">Secreted</keyword>
<evidence type="ECO:0000256" key="8">
    <source>
        <dbReference type="ARBA" id="ARBA00023180"/>
    </source>
</evidence>
<dbReference type="Pfam" id="PF00703">
    <property type="entry name" value="Glyco_hydro_2"/>
    <property type="match status" value="1"/>
</dbReference>
<evidence type="ECO:0000256" key="10">
    <source>
        <dbReference type="ARBA" id="ARBA00038429"/>
    </source>
</evidence>
<dbReference type="InterPro" id="IPR041625">
    <property type="entry name" value="Beta-mannosidase_Ig"/>
</dbReference>
<dbReference type="OrthoDB" id="2866996at2759"/>
<comment type="similarity">
    <text evidence="10">Belongs to the glycosyl hydrolase 2 family. Beta-mannosidase B subfamily.</text>
</comment>
<dbReference type="SUPFAM" id="SSF51445">
    <property type="entry name" value="(Trans)glycosidases"/>
    <property type="match status" value="1"/>
</dbReference>
<evidence type="ECO:0000313" key="18">
    <source>
        <dbReference type="Proteomes" id="UP000724874"/>
    </source>
</evidence>
<dbReference type="InterPro" id="IPR054593">
    <property type="entry name" value="Beta-mannosidase-like_N2"/>
</dbReference>
<comment type="pathway">
    <text evidence="3">Glycan metabolism; N-glycan degradation.</text>
</comment>
<sequence>MQNGGYDSVPARTSLVDTVLKSRNPQIRKDRTTPYPSRTAAINSSASMFSGIRASDFEKFLVFNVDLRTWHEDATYNKALKFDLGKHTTADVIRELDVVENVDFRLGWKKATSFPSEIHVELLSLKAIPDPYVGFNEHKVQWIGDAEWLYQCTFPFDLSIPHQYAKLIFEGLDTICDVYLNNSKILATDNVFRTYAYEIPQENLLRSNNTLLLHFKSAKALRSLKKPSMEGSAPVQPTLEMLVECMTQMGLDVHVRNLVEFQPDGAFTVTLKLDVALSGAWDASGNALLVQLANAEQSPGKFQRNSVVMWTNLENDGIQLWWPVGYGEQTLYRVEVSLVNKNDEVIDSASRRVGFRTVKLIQEPLSEPDQYGLGTTFLFEINNVRMFMGGSNWIPADNFLTQISAERYRKWLTLLRDGNQNMVRIWGGGMYEPDVFYDICDELGILVWQDFQFACGVYPAHEEFVANVRQEAIDNVTRLRHHPSIVCYCGNNEDYQLVLQWGDVAQLPARILYEDVLPDIVATLTDPPVPYHRGSPYGGKGWDTSDPTIGDVHQWNIWGGKELQYQEYDRMGGRFISEFGIPSMPSMRTVNYWMAGADESQFYPQSQLVAQHTKAGSFERRFAIVMNENFRLTTDFETHVFSTQLMQSEATSGVLVWQLNDCWPVVSWAIADYFLRPKPVYYTIKRELAPVTVGIFRNVVKNRENDRPRQFYEFGAIQTLYATLSIWATNSTLTVRKAKLELRFFDLLSPGWSHSETQDVNLLPNQSTELLEIECPGPSRNNVVRGEPLSVSSANVVVSARLLDAETGVVLARHSDWPEPYRYLQTPDPGLITSLTQGERSNETTLTMTVSKPAKCVFFSVEDAGPEVQWSDNALDLVPGDEQVVLVGGLNGRKVKVAYFGRQKAQVI</sequence>
<keyword evidence="18" id="KW-1185">Reference proteome</keyword>
<dbReference type="Gene3D" id="2.60.120.260">
    <property type="entry name" value="Galactose-binding domain-like"/>
    <property type="match status" value="1"/>
</dbReference>
<dbReference type="InterPro" id="IPR050887">
    <property type="entry name" value="Beta-mannosidase_GH2"/>
</dbReference>
<evidence type="ECO:0000256" key="5">
    <source>
        <dbReference type="ARBA" id="ARBA00012754"/>
    </source>
</evidence>
<dbReference type="PANTHER" id="PTHR43730:SF1">
    <property type="entry name" value="BETA-MANNOSIDASE"/>
    <property type="match status" value="1"/>
</dbReference>
<dbReference type="GO" id="GO:0005576">
    <property type="term" value="C:extracellular region"/>
    <property type="evidence" value="ECO:0007669"/>
    <property type="project" value="UniProtKB-SubCell"/>
</dbReference>
<dbReference type="PANTHER" id="PTHR43730">
    <property type="entry name" value="BETA-MANNOSIDASE"/>
    <property type="match status" value="1"/>
</dbReference>
<evidence type="ECO:0000313" key="17">
    <source>
        <dbReference type="EMBL" id="KAF8900302.1"/>
    </source>
</evidence>
<evidence type="ECO:0000259" key="15">
    <source>
        <dbReference type="Pfam" id="PF17786"/>
    </source>
</evidence>
<feature type="domain" description="Beta-mannosidase Ig-fold" evidence="14">
    <location>
        <begin position="827"/>
        <end position="885"/>
    </location>
</feature>
<dbReference type="EC" id="3.2.1.25" evidence="5"/>
<feature type="domain" description="Beta-mannosidase-like galactose-binding" evidence="16">
    <location>
        <begin position="108"/>
        <end position="219"/>
    </location>
</feature>
<comment type="caution">
    <text evidence="17">The sequence shown here is derived from an EMBL/GenBank/DDBJ whole genome shotgun (WGS) entry which is preliminary data.</text>
</comment>
<evidence type="ECO:0000256" key="2">
    <source>
        <dbReference type="ARBA" id="ARBA00004613"/>
    </source>
</evidence>
<dbReference type="Pfam" id="PF17786">
    <property type="entry name" value="Mannosidase_ig"/>
    <property type="match status" value="1"/>
</dbReference>
<dbReference type="Gene3D" id="2.60.40.10">
    <property type="entry name" value="Immunoglobulins"/>
    <property type="match status" value="2"/>
</dbReference>
<dbReference type="Pfam" id="PF22666">
    <property type="entry name" value="Glyco_hydro_2_N2"/>
    <property type="match status" value="1"/>
</dbReference>
<accession>A0A9P5NN37</accession>
<evidence type="ECO:0000259" key="14">
    <source>
        <dbReference type="Pfam" id="PF17753"/>
    </source>
</evidence>
<dbReference type="InterPro" id="IPR036156">
    <property type="entry name" value="Beta-gal/glucu_dom_sf"/>
</dbReference>
<evidence type="ECO:0000256" key="7">
    <source>
        <dbReference type="ARBA" id="ARBA00022801"/>
    </source>
</evidence>